<feature type="domain" description="RecF/RecN/SMC N-terminal" evidence="7">
    <location>
        <begin position="4"/>
        <end position="1135"/>
    </location>
</feature>
<comment type="subcellular location">
    <subcellularLocation>
        <location evidence="6">Cytoplasm</location>
    </subcellularLocation>
</comment>
<dbReference type="SUPFAM" id="SSF52540">
    <property type="entry name" value="P-loop containing nucleoside triphosphate hydrolases"/>
    <property type="match status" value="1"/>
</dbReference>
<evidence type="ECO:0000256" key="4">
    <source>
        <dbReference type="ARBA" id="ARBA00023054"/>
    </source>
</evidence>
<dbReference type="Proteomes" id="UP001597295">
    <property type="component" value="Unassembled WGS sequence"/>
</dbReference>
<comment type="similarity">
    <text evidence="6">Belongs to the SMC family.</text>
</comment>
<keyword evidence="2 6" id="KW-0547">Nucleotide-binding</keyword>
<comment type="caution">
    <text evidence="8">The sequence shown here is derived from an EMBL/GenBank/DDBJ whole genome shotgun (WGS) entry which is preliminary data.</text>
</comment>
<dbReference type="PANTHER" id="PTHR43977">
    <property type="entry name" value="STRUCTURAL MAINTENANCE OF CHROMOSOMES PROTEIN 3"/>
    <property type="match status" value="1"/>
</dbReference>
<feature type="coiled-coil region" evidence="6">
    <location>
        <begin position="170"/>
        <end position="218"/>
    </location>
</feature>
<protein>
    <recommendedName>
        <fullName evidence="6">Chromosome partition protein Smc</fullName>
    </recommendedName>
</protein>
<feature type="coiled-coil region" evidence="6">
    <location>
        <begin position="776"/>
        <end position="824"/>
    </location>
</feature>
<dbReference type="InterPro" id="IPR011890">
    <property type="entry name" value="SMC_prok"/>
</dbReference>
<dbReference type="Gene3D" id="3.40.50.300">
    <property type="entry name" value="P-loop containing nucleotide triphosphate hydrolases"/>
    <property type="match status" value="2"/>
</dbReference>
<evidence type="ECO:0000256" key="2">
    <source>
        <dbReference type="ARBA" id="ARBA00022741"/>
    </source>
</evidence>
<dbReference type="EMBL" id="JBHUIP010000016">
    <property type="protein sequence ID" value="MFD2265484.1"/>
    <property type="molecule type" value="Genomic_DNA"/>
</dbReference>
<keyword evidence="9" id="KW-1185">Reference proteome</keyword>
<evidence type="ECO:0000256" key="1">
    <source>
        <dbReference type="ARBA" id="ARBA00022490"/>
    </source>
</evidence>
<gene>
    <name evidence="6" type="primary">smc</name>
    <name evidence="8" type="ORF">ACFSM5_21460</name>
</gene>
<feature type="coiled-coil region" evidence="6">
    <location>
        <begin position="860"/>
        <end position="894"/>
    </location>
</feature>
<comment type="subunit">
    <text evidence="6">Homodimer.</text>
</comment>
<dbReference type="RefSeq" id="WP_379878874.1">
    <property type="nucleotide sequence ID" value="NZ_JBHUIP010000016.1"/>
</dbReference>
<keyword evidence="5 6" id="KW-0238">DNA-binding</keyword>
<keyword evidence="1 6" id="KW-0963">Cytoplasm</keyword>
<dbReference type="InterPro" id="IPR024704">
    <property type="entry name" value="SMC"/>
</dbReference>
<evidence type="ECO:0000256" key="6">
    <source>
        <dbReference type="HAMAP-Rule" id="MF_01894"/>
    </source>
</evidence>
<dbReference type="InterPro" id="IPR036277">
    <property type="entry name" value="SMC_hinge_sf"/>
</dbReference>
<comment type="function">
    <text evidence="6">Required for chromosome condensation and partitioning.</text>
</comment>
<evidence type="ECO:0000256" key="5">
    <source>
        <dbReference type="ARBA" id="ARBA00023125"/>
    </source>
</evidence>
<keyword evidence="4 6" id="KW-0175">Coiled coil</keyword>
<feature type="coiled-coil region" evidence="6">
    <location>
        <begin position="630"/>
        <end position="664"/>
    </location>
</feature>
<comment type="domain">
    <text evidence="6">Contains large globular domains required for ATP hydrolysis at each terminus and a third globular domain forming a flexible hinge near the middle of the molecule. These domains are separated by coiled-coil structures.</text>
</comment>
<dbReference type="PIRSF" id="PIRSF005719">
    <property type="entry name" value="SMC"/>
    <property type="match status" value="1"/>
</dbReference>
<dbReference type="Pfam" id="PF02463">
    <property type="entry name" value="SMC_N"/>
    <property type="match status" value="1"/>
</dbReference>
<dbReference type="InterPro" id="IPR003395">
    <property type="entry name" value="RecF/RecN/SMC_N"/>
</dbReference>
<feature type="coiled-coil region" evidence="6">
    <location>
        <begin position="338"/>
        <end position="501"/>
    </location>
</feature>
<feature type="coiled-coil region" evidence="6">
    <location>
        <begin position="918"/>
        <end position="990"/>
    </location>
</feature>
<name>A0ABW5E0C0_9PROT</name>
<dbReference type="InterPro" id="IPR027417">
    <property type="entry name" value="P-loop_NTPase"/>
</dbReference>
<accession>A0ABW5E0C0</accession>
<sequence>MFFTKLRLAGFKSFVEATEVPIANGLTGVVGPNGCGKSNLVEAMRWVMGETSARQMRGGEMDDVIFGGTTGRPARNFAEVSLTIDNADRRAPAQFNDASELEVTRRIDRGKGSLYKVNGRETRARDVQLLFADAGTGAHSPSLISQGRVAAMIAARPADRRAILEDAAGIAGLQSRRGEAESKLKSAEANLARLEDVLATLQSQAQSLARQVRQVQRYRSLSEEIRKTEAILLAVRWAEATSQREQTAEDVRRAERAVGEATGKTAELSTLETEASAILPELRQAEAAASAQVQRLALAQGEIEAEERRYGETRSRLVAALEQIARDIEREKSLAGDADGAIRRLDEERQSITDAQEEEAEALELAAEVVAEAELAAEEVEAALQAATQRAAELEAKRASFDLRLAELDNRYQALDRDLAGIEDRRAALQADLDGAASPEESEERLMAAEERQERASALLQAAEEKRIGAQGAESEATRTLQAIEGRLVALQAEVRGLEAALKASAGSDDAGVLDSLTVTSGYEAALAAALGDDLDAPVAETSDGPHWLPNPPDIAVPGLPAGAQPLSRFCQAPAALKHRLAATGVVNSLTPELRGQLKPGQRLVTLEGALYRWDGFGLAAGAPTAAALRLAQRNRLAELRMELEGLEEEVEIARDAVTAAKGRATLAQEAELSARADERAATQALAGERDRHAKIVAAHAGATQRLAALDTETERLTTEAEQVEAALSATMAEQDALPDAATLKAAVGEARGQAAEARARILTARTARDAVKREAEMRRQRLASLAREAEEWRNRAGGSDERLEELAERRLGVEEDLAALEDLPAELQERRQNLMGFIEKAEADRRKASDALVAGERTVLEATRAAREAEAAVMNARETLIRAEAKRDAAIEEAHRVADRIQERLGCAPHEVAALANVDLEQALPAVEAAAQSLEKLTRDRDALGAVNLRAEEEAAELETQLTSLTEEREDLTQAIARLRTAITQINREGRERLLAAFEEVRKHFEELFTRLFGGGQAKLILTESEDPLAAGLEIHASPPGKKLQLLSLLSGGEQALTALSLIFAVFLTNPSPICVLDEVDAPLDDANVDRFCGLLDQISAASGTRFLVVTHHRLTMARMERLYGVTMAERGVSQLVSVDLARAERMRFPEKDPRSPSLPGLERE</sequence>
<organism evidence="8 9">
    <name type="scientific">Lacibacterium aquatile</name>
    <dbReference type="NCBI Taxonomy" id="1168082"/>
    <lineage>
        <taxon>Bacteria</taxon>
        <taxon>Pseudomonadati</taxon>
        <taxon>Pseudomonadota</taxon>
        <taxon>Alphaproteobacteria</taxon>
        <taxon>Rhodospirillales</taxon>
        <taxon>Rhodospirillaceae</taxon>
    </lineage>
</organism>
<dbReference type="SUPFAM" id="SSF75553">
    <property type="entry name" value="Smc hinge domain"/>
    <property type="match status" value="1"/>
</dbReference>
<proteinExistence type="inferred from homology"/>
<evidence type="ECO:0000313" key="8">
    <source>
        <dbReference type="EMBL" id="MFD2265484.1"/>
    </source>
</evidence>
<evidence type="ECO:0000259" key="7">
    <source>
        <dbReference type="Pfam" id="PF02463"/>
    </source>
</evidence>
<evidence type="ECO:0000313" key="9">
    <source>
        <dbReference type="Proteomes" id="UP001597295"/>
    </source>
</evidence>
<feature type="binding site" evidence="6">
    <location>
        <begin position="32"/>
        <end position="39"/>
    </location>
    <ligand>
        <name>ATP</name>
        <dbReference type="ChEBI" id="CHEBI:30616"/>
    </ligand>
</feature>
<evidence type="ECO:0000256" key="3">
    <source>
        <dbReference type="ARBA" id="ARBA00022840"/>
    </source>
</evidence>
<keyword evidence="3 6" id="KW-0067">ATP-binding</keyword>
<dbReference type="HAMAP" id="MF_01894">
    <property type="entry name" value="Smc_prok"/>
    <property type="match status" value="1"/>
</dbReference>
<reference evidence="9" key="1">
    <citation type="journal article" date="2019" name="Int. J. Syst. Evol. Microbiol.">
        <title>The Global Catalogue of Microorganisms (GCM) 10K type strain sequencing project: providing services to taxonomists for standard genome sequencing and annotation.</title>
        <authorList>
            <consortium name="The Broad Institute Genomics Platform"/>
            <consortium name="The Broad Institute Genome Sequencing Center for Infectious Disease"/>
            <person name="Wu L."/>
            <person name="Ma J."/>
        </authorList>
    </citation>
    <scope>NUCLEOTIDE SEQUENCE [LARGE SCALE GENOMIC DNA]</scope>
    <source>
        <strain evidence="9">CGMCC 1.19062</strain>
    </source>
</reference>